<dbReference type="InterPro" id="IPR011006">
    <property type="entry name" value="CheY-like_superfamily"/>
</dbReference>
<organism evidence="7 8">
    <name type="scientific">Paenibacillus silvae</name>
    <dbReference type="NCBI Taxonomy" id="1325358"/>
    <lineage>
        <taxon>Bacteria</taxon>
        <taxon>Bacillati</taxon>
        <taxon>Bacillota</taxon>
        <taxon>Bacilli</taxon>
        <taxon>Bacillales</taxon>
        <taxon>Paenibacillaceae</taxon>
        <taxon>Paenibacillus</taxon>
    </lineage>
</organism>
<keyword evidence="3" id="KW-0804">Transcription</keyword>
<evidence type="ECO:0000313" key="7">
    <source>
        <dbReference type="EMBL" id="PZT55684.1"/>
    </source>
</evidence>
<keyword evidence="2" id="KW-0238">DNA-binding</keyword>
<dbReference type="PROSITE" id="PS00041">
    <property type="entry name" value="HTH_ARAC_FAMILY_1"/>
    <property type="match status" value="1"/>
</dbReference>
<evidence type="ECO:0000259" key="6">
    <source>
        <dbReference type="PROSITE" id="PS50110"/>
    </source>
</evidence>
<dbReference type="Gene3D" id="1.10.10.60">
    <property type="entry name" value="Homeodomain-like"/>
    <property type="match status" value="2"/>
</dbReference>
<dbReference type="EMBL" id="QKWW01000027">
    <property type="protein sequence ID" value="PZT55684.1"/>
    <property type="molecule type" value="Genomic_DNA"/>
</dbReference>
<reference evidence="7 8" key="1">
    <citation type="submission" date="2018-06" db="EMBL/GenBank/DDBJ databases">
        <title>Isolation of heavy metals resistant Paenibacillus silvae NC2 from Gold-Copper mine in ZiJin, China.</title>
        <authorList>
            <person name="Xu J."/>
            <person name="Mazhar H.S."/>
            <person name="Rensing C."/>
        </authorList>
    </citation>
    <scope>NUCLEOTIDE SEQUENCE [LARGE SCALE GENOMIC DNA]</scope>
    <source>
        <strain evidence="7 8">NC2</strain>
    </source>
</reference>
<dbReference type="GO" id="GO:0000160">
    <property type="term" value="P:phosphorelay signal transduction system"/>
    <property type="evidence" value="ECO:0007669"/>
    <property type="project" value="InterPro"/>
</dbReference>
<dbReference type="PRINTS" id="PR00032">
    <property type="entry name" value="HTHARAC"/>
</dbReference>
<dbReference type="PANTHER" id="PTHR43280">
    <property type="entry name" value="ARAC-FAMILY TRANSCRIPTIONAL REGULATOR"/>
    <property type="match status" value="1"/>
</dbReference>
<gene>
    <name evidence="7" type="ORF">DN757_10570</name>
</gene>
<comment type="caution">
    <text evidence="7">The sequence shown here is derived from an EMBL/GenBank/DDBJ whole genome shotgun (WGS) entry which is preliminary data.</text>
</comment>
<keyword evidence="4" id="KW-0597">Phosphoprotein</keyword>
<sequence length="498" mass="58116">MIIMLIEDEMLAMDELRHLMKPYESDHTVVGFDNGEDAIAYARKFAPDIVISDIRMPGRNGLEVVHDILSFHPQSQIILLSGYNDFEYVRAALKLGAKEYLLKPVMAGELDLAMKRAREAIFKLEARNQHELQWSLSQMFRGITLPADRNGEKAFTGYWLMITVLLENWKSSFTWSNSGVDIGPLLEWLRLNIHPSATCVDMDGHSRIMLLPVQENAREESLRRMSSRVNTFLLEQVEQVAVIHTVYELKKECETMEEVYRRSLQRLENQIRLGVSTFMFVNHHVSGQMFWDSARRIEAYIRDGESGKLFTELRRMLDDLRRDGITLKQTSVLLSDFLYALKYKITEPDWEAISEDLIYDFLITCRTDDALLEWLKDRLTRLMAGVHHATPQPKQIIPAILDYLNKHYAETVHLQDFALRYHVSISYLSKLFKAETGYNFSDYLIHMRLNKAIELLDSGYKRITEISRLVGYEDPKFFSQTFKRFTGVTPQEYKRKEK</sequence>
<dbReference type="CDD" id="cd17536">
    <property type="entry name" value="REC_YesN-like"/>
    <property type="match status" value="1"/>
</dbReference>
<evidence type="ECO:0000256" key="2">
    <source>
        <dbReference type="ARBA" id="ARBA00023125"/>
    </source>
</evidence>
<dbReference type="InterPro" id="IPR001789">
    <property type="entry name" value="Sig_transdc_resp-reg_receiver"/>
</dbReference>
<evidence type="ECO:0000256" key="1">
    <source>
        <dbReference type="ARBA" id="ARBA00023015"/>
    </source>
</evidence>
<dbReference type="SUPFAM" id="SSF46689">
    <property type="entry name" value="Homeodomain-like"/>
    <property type="match status" value="2"/>
</dbReference>
<dbReference type="PANTHER" id="PTHR43280:SF28">
    <property type="entry name" value="HTH-TYPE TRANSCRIPTIONAL ACTIVATOR RHAS"/>
    <property type="match status" value="1"/>
</dbReference>
<dbReference type="Pfam" id="PF12833">
    <property type="entry name" value="HTH_18"/>
    <property type="match status" value="1"/>
</dbReference>
<dbReference type="GO" id="GO:0043565">
    <property type="term" value="F:sequence-specific DNA binding"/>
    <property type="evidence" value="ECO:0007669"/>
    <property type="project" value="InterPro"/>
</dbReference>
<feature type="domain" description="HTH araC/xylS-type" evidence="5">
    <location>
        <begin position="398"/>
        <end position="496"/>
    </location>
</feature>
<evidence type="ECO:0000256" key="4">
    <source>
        <dbReference type="PROSITE-ProRule" id="PRU00169"/>
    </source>
</evidence>
<evidence type="ECO:0000313" key="8">
    <source>
        <dbReference type="Proteomes" id="UP000249204"/>
    </source>
</evidence>
<evidence type="ECO:0000256" key="3">
    <source>
        <dbReference type="ARBA" id="ARBA00023163"/>
    </source>
</evidence>
<feature type="modified residue" description="4-aspartylphosphate" evidence="4">
    <location>
        <position position="53"/>
    </location>
</feature>
<dbReference type="PROSITE" id="PS01124">
    <property type="entry name" value="HTH_ARAC_FAMILY_2"/>
    <property type="match status" value="1"/>
</dbReference>
<dbReference type="SUPFAM" id="SSF52172">
    <property type="entry name" value="CheY-like"/>
    <property type="match status" value="1"/>
</dbReference>
<dbReference type="RefSeq" id="WP_111270206.1">
    <property type="nucleotide sequence ID" value="NZ_QKWW01000027.1"/>
</dbReference>
<dbReference type="AlphaFoldDB" id="A0A2W6NIB9"/>
<dbReference type="InterPro" id="IPR018062">
    <property type="entry name" value="HTH_AraC-typ_CS"/>
</dbReference>
<evidence type="ECO:0000259" key="5">
    <source>
        <dbReference type="PROSITE" id="PS01124"/>
    </source>
</evidence>
<name>A0A2W6NIB9_9BACL</name>
<accession>A0A2W6NIB9</accession>
<dbReference type="Gene3D" id="3.40.50.2300">
    <property type="match status" value="1"/>
</dbReference>
<dbReference type="PROSITE" id="PS50110">
    <property type="entry name" value="RESPONSE_REGULATORY"/>
    <property type="match status" value="1"/>
</dbReference>
<feature type="domain" description="Response regulatory" evidence="6">
    <location>
        <begin position="2"/>
        <end position="118"/>
    </location>
</feature>
<evidence type="ECO:0008006" key="9">
    <source>
        <dbReference type="Google" id="ProtNLM"/>
    </source>
</evidence>
<dbReference type="InterPro" id="IPR018060">
    <property type="entry name" value="HTH_AraC"/>
</dbReference>
<dbReference type="GO" id="GO:0003700">
    <property type="term" value="F:DNA-binding transcription factor activity"/>
    <property type="evidence" value="ECO:0007669"/>
    <property type="project" value="InterPro"/>
</dbReference>
<keyword evidence="1" id="KW-0805">Transcription regulation</keyword>
<protein>
    <recommendedName>
        <fullName evidence="9">DNA-binding response regulator</fullName>
    </recommendedName>
</protein>
<dbReference type="InterPro" id="IPR020449">
    <property type="entry name" value="Tscrpt_reg_AraC-type_HTH"/>
</dbReference>
<dbReference type="SMART" id="SM00448">
    <property type="entry name" value="REC"/>
    <property type="match status" value="1"/>
</dbReference>
<dbReference type="Proteomes" id="UP000249204">
    <property type="component" value="Unassembled WGS sequence"/>
</dbReference>
<dbReference type="InterPro" id="IPR009057">
    <property type="entry name" value="Homeodomain-like_sf"/>
</dbReference>
<dbReference type="Pfam" id="PF00072">
    <property type="entry name" value="Response_reg"/>
    <property type="match status" value="1"/>
</dbReference>
<proteinExistence type="predicted"/>
<dbReference type="SMART" id="SM00342">
    <property type="entry name" value="HTH_ARAC"/>
    <property type="match status" value="1"/>
</dbReference>